<accession>A0A0E9XRE3</accession>
<dbReference type="EMBL" id="GBXM01004334">
    <property type="protein sequence ID" value="JAI04244.1"/>
    <property type="molecule type" value="Transcribed_RNA"/>
</dbReference>
<name>A0A0E9XRE3_ANGAN</name>
<evidence type="ECO:0000313" key="1">
    <source>
        <dbReference type="EMBL" id="JAI04244.1"/>
    </source>
</evidence>
<sequence>MLKDGVDRDGTVNWSAVT</sequence>
<reference evidence="1" key="1">
    <citation type="submission" date="2014-11" db="EMBL/GenBank/DDBJ databases">
        <authorList>
            <person name="Amaro Gonzalez C."/>
        </authorList>
    </citation>
    <scope>NUCLEOTIDE SEQUENCE</scope>
</reference>
<organism evidence="1">
    <name type="scientific">Anguilla anguilla</name>
    <name type="common">European freshwater eel</name>
    <name type="synonym">Muraena anguilla</name>
    <dbReference type="NCBI Taxonomy" id="7936"/>
    <lineage>
        <taxon>Eukaryota</taxon>
        <taxon>Metazoa</taxon>
        <taxon>Chordata</taxon>
        <taxon>Craniata</taxon>
        <taxon>Vertebrata</taxon>
        <taxon>Euteleostomi</taxon>
        <taxon>Actinopterygii</taxon>
        <taxon>Neopterygii</taxon>
        <taxon>Teleostei</taxon>
        <taxon>Anguilliformes</taxon>
        <taxon>Anguillidae</taxon>
        <taxon>Anguilla</taxon>
    </lineage>
</organism>
<proteinExistence type="predicted"/>
<protein>
    <submittedName>
        <fullName evidence="1">Uncharacterized protein</fullName>
    </submittedName>
</protein>
<dbReference type="AlphaFoldDB" id="A0A0E9XRE3"/>
<reference evidence="1" key="2">
    <citation type="journal article" date="2015" name="Fish Shellfish Immunol.">
        <title>Early steps in the European eel (Anguilla anguilla)-Vibrio vulnificus interaction in the gills: Role of the RtxA13 toxin.</title>
        <authorList>
            <person name="Callol A."/>
            <person name="Pajuelo D."/>
            <person name="Ebbesson L."/>
            <person name="Teles M."/>
            <person name="MacKenzie S."/>
            <person name="Amaro C."/>
        </authorList>
    </citation>
    <scope>NUCLEOTIDE SEQUENCE</scope>
</reference>